<evidence type="ECO:0000256" key="1">
    <source>
        <dbReference type="SAM" id="MobiDB-lite"/>
    </source>
</evidence>
<comment type="caution">
    <text evidence="3">The sequence shown here is derived from an EMBL/GenBank/DDBJ whole genome shotgun (WGS) entry which is preliminary data.</text>
</comment>
<name>A0A4Y9XNT3_9APHY</name>
<dbReference type="STRING" id="34475.A0A4Y9XNT3"/>
<feature type="region of interest" description="Disordered" evidence="1">
    <location>
        <begin position="143"/>
        <end position="168"/>
    </location>
</feature>
<evidence type="ECO:0000313" key="2">
    <source>
        <dbReference type="EMBL" id="KAH9841818.1"/>
    </source>
</evidence>
<sequence>MAQSAAADCRILVISPSAEQARQFVERVQGLSGSSTPTASFPAESPSNVFPWTIVNKYYTADVHFQTKSYSEFRIPHADGVPAVVYVWEHGQSYRDHIEDIASRLRDHDPEVSLAVRFSDSTPTTLSEEDGLDEFLSSHGFEYVEGDREPRPPTQDEGRHTDDADAGFPGLSRVLDALSTIMWPSLVQSESTRTRKSRARELLDWARDEEGDDGLRALISGSGSAGDVSFSDSQVAGSEPRKSRMQREMEELEQWLADEDRARQAVDAQAWMTVERDVPLPSSAWQDMPTPSIRTPTAETPTFGFDDDFTHFVSAPSPVVSTRSHNSGLDVDHLLPQHSGASYHSLASVSDFGGEGEHTFVSHTDDSALPSGYEDDPHLPSRAEVMATSRRIFGSVGPAQSPPSTFAAQASPHEPGESHPFDHDDDDDFEMSAFDLSRVLSALQGMKEEIAGMTDDADRRKAAARVALGLVYGLQVDGADD</sequence>
<feature type="compositionally biased region" description="Basic and acidic residues" evidence="1">
    <location>
        <begin position="145"/>
        <end position="163"/>
    </location>
</feature>
<dbReference type="GeneID" id="71998723"/>
<dbReference type="Proteomes" id="UP000298390">
    <property type="component" value="Unassembled WGS sequence"/>
</dbReference>
<gene>
    <name evidence="2" type="ORF">C8Q71DRAFT_349508</name>
    <name evidence="3" type="ORF">EVJ58_g10392</name>
</gene>
<dbReference type="EMBL" id="SEKV01001108">
    <property type="protein sequence ID" value="TFY51766.1"/>
    <property type="molecule type" value="Genomic_DNA"/>
</dbReference>
<protein>
    <submittedName>
        <fullName evidence="3">Uncharacterized protein</fullName>
    </submittedName>
</protein>
<feature type="region of interest" description="Disordered" evidence="1">
    <location>
        <begin position="218"/>
        <end position="244"/>
    </location>
</feature>
<dbReference type="OrthoDB" id="10261384at2759"/>
<evidence type="ECO:0000313" key="3">
    <source>
        <dbReference type="EMBL" id="TFY51766.1"/>
    </source>
</evidence>
<dbReference type="PANTHER" id="PTHR14659">
    <property type="entry name" value="ALPHA- AND GAMMA-ADAPTIN-BINDING PROTEIN P34"/>
    <property type="match status" value="1"/>
</dbReference>
<dbReference type="AlphaFoldDB" id="A0A4Y9XNT3"/>
<evidence type="ECO:0000313" key="5">
    <source>
        <dbReference type="Proteomes" id="UP000814176"/>
    </source>
</evidence>
<evidence type="ECO:0000313" key="4">
    <source>
        <dbReference type="Proteomes" id="UP000298390"/>
    </source>
</evidence>
<dbReference type="InterPro" id="IPR019341">
    <property type="entry name" value="Alpha/Gamma-adaptin-bd_p34"/>
</dbReference>
<dbReference type="Gene3D" id="3.40.50.11960">
    <property type="match status" value="1"/>
</dbReference>
<dbReference type="Proteomes" id="UP000814176">
    <property type="component" value="Unassembled WGS sequence"/>
</dbReference>
<feature type="compositionally biased region" description="Basic and acidic residues" evidence="1">
    <location>
        <begin position="357"/>
        <end position="366"/>
    </location>
</feature>
<reference evidence="3 4" key="1">
    <citation type="submission" date="2019-01" db="EMBL/GenBank/DDBJ databases">
        <title>Genome sequencing of the rare red list fungi Fomitopsis rosea.</title>
        <authorList>
            <person name="Buettner E."/>
            <person name="Kellner H."/>
        </authorList>
    </citation>
    <scope>NUCLEOTIDE SEQUENCE [LARGE SCALE GENOMIC DNA]</scope>
    <source>
        <strain evidence="3 4">DSM 105464</strain>
    </source>
</reference>
<feature type="region of interest" description="Disordered" evidence="1">
    <location>
        <begin position="357"/>
        <end position="378"/>
    </location>
</feature>
<dbReference type="EMBL" id="JADCUA010000003">
    <property type="protein sequence ID" value="KAH9841818.1"/>
    <property type="molecule type" value="Genomic_DNA"/>
</dbReference>
<keyword evidence="5" id="KW-1185">Reference proteome</keyword>
<dbReference type="PANTHER" id="PTHR14659:SF1">
    <property type="entry name" value="ALPHA- AND GAMMA-ADAPTIN-BINDING PROTEIN P34"/>
    <property type="match status" value="1"/>
</dbReference>
<dbReference type="RefSeq" id="XP_047783117.1">
    <property type="nucleotide sequence ID" value="XM_047917991.1"/>
</dbReference>
<feature type="region of interest" description="Disordered" evidence="1">
    <location>
        <begin position="395"/>
        <end position="424"/>
    </location>
</feature>
<accession>A0A4Y9XNT3</accession>
<organism evidence="3 4">
    <name type="scientific">Rhodofomes roseus</name>
    <dbReference type="NCBI Taxonomy" id="34475"/>
    <lineage>
        <taxon>Eukaryota</taxon>
        <taxon>Fungi</taxon>
        <taxon>Dikarya</taxon>
        <taxon>Basidiomycota</taxon>
        <taxon>Agaricomycotina</taxon>
        <taxon>Agaricomycetes</taxon>
        <taxon>Polyporales</taxon>
        <taxon>Rhodofomes</taxon>
    </lineage>
</organism>
<reference evidence="2 5" key="2">
    <citation type="journal article" date="2021" name="Environ. Microbiol.">
        <title>Gene family expansions and transcriptome signatures uncover fungal adaptations to wood decay.</title>
        <authorList>
            <person name="Hage H."/>
            <person name="Miyauchi S."/>
            <person name="Viragh M."/>
            <person name="Drula E."/>
            <person name="Min B."/>
            <person name="Chaduli D."/>
            <person name="Navarro D."/>
            <person name="Favel A."/>
            <person name="Norest M."/>
            <person name="Lesage-Meessen L."/>
            <person name="Balint B."/>
            <person name="Merenyi Z."/>
            <person name="de Eugenio L."/>
            <person name="Morin E."/>
            <person name="Martinez A.T."/>
            <person name="Baldrian P."/>
            <person name="Stursova M."/>
            <person name="Martinez M.J."/>
            <person name="Novotny C."/>
            <person name="Magnuson J.K."/>
            <person name="Spatafora J.W."/>
            <person name="Maurice S."/>
            <person name="Pangilinan J."/>
            <person name="Andreopoulos W."/>
            <person name="LaButti K."/>
            <person name="Hundley H."/>
            <person name="Na H."/>
            <person name="Kuo A."/>
            <person name="Barry K."/>
            <person name="Lipzen A."/>
            <person name="Henrissat B."/>
            <person name="Riley R."/>
            <person name="Ahrendt S."/>
            <person name="Nagy L.G."/>
            <person name="Grigoriev I.V."/>
            <person name="Martin F."/>
            <person name="Rosso M.N."/>
        </authorList>
    </citation>
    <scope>NUCLEOTIDE SEQUENCE [LARGE SCALE GENOMIC DNA]</scope>
    <source>
        <strain evidence="2 5">CIRM-BRFM 1785</strain>
    </source>
</reference>
<proteinExistence type="predicted"/>